<protein>
    <submittedName>
        <fullName evidence="1">Uncharacterized protein</fullName>
    </submittedName>
</protein>
<gene>
    <name evidence="1" type="ORF">M878_25465</name>
</gene>
<dbReference type="HOGENOM" id="CLU_3317897_0_0_11"/>
<name>V6K590_STRRC</name>
<sequence length="39" mass="4243">MRAATFADRDQAVQAARELDVRASGAMGRVLLSLARVLR</sequence>
<dbReference type="AlphaFoldDB" id="V6K590"/>
<dbReference type="PATRIC" id="fig|1352936.5.peg.5308"/>
<evidence type="ECO:0000313" key="1">
    <source>
        <dbReference type="EMBL" id="EST27350.1"/>
    </source>
</evidence>
<dbReference type="Proteomes" id="UP000017984">
    <property type="component" value="Chromosome"/>
</dbReference>
<evidence type="ECO:0000313" key="2">
    <source>
        <dbReference type="Proteomes" id="UP000017984"/>
    </source>
</evidence>
<accession>V6K590</accession>
<comment type="caution">
    <text evidence="1">The sequence shown here is derived from an EMBL/GenBank/DDBJ whole genome shotgun (WGS) entry which is preliminary data.</text>
</comment>
<organism evidence="1 2">
    <name type="scientific">Streptomyces roseochromogenus subsp. oscitans DS 12.976</name>
    <dbReference type="NCBI Taxonomy" id="1352936"/>
    <lineage>
        <taxon>Bacteria</taxon>
        <taxon>Bacillati</taxon>
        <taxon>Actinomycetota</taxon>
        <taxon>Actinomycetes</taxon>
        <taxon>Kitasatosporales</taxon>
        <taxon>Streptomycetaceae</taxon>
        <taxon>Streptomyces</taxon>
    </lineage>
</organism>
<proteinExistence type="predicted"/>
<reference evidence="1 2" key="1">
    <citation type="journal article" date="2014" name="Genome Announc.">
        <title>Draft Genome Sequence of Streptomyces roseochromogenes subsp. oscitans DS 12.976, Producer of the Aminocoumarin Antibiotic Clorobiocin.</title>
        <authorList>
            <person name="Ruckert C."/>
            <person name="Kalinowski J."/>
            <person name="Heide L."/>
            <person name="Apel A.K."/>
        </authorList>
    </citation>
    <scope>NUCLEOTIDE SEQUENCE [LARGE SCALE GENOMIC DNA]</scope>
    <source>
        <strain evidence="1 2">DS 12.976</strain>
    </source>
</reference>
<dbReference type="EMBL" id="AWQX01000214">
    <property type="protein sequence ID" value="EST27350.1"/>
    <property type="molecule type" value="Genomic_DNA"/>
</dbReference>
<keyword evidence="2" id="KW-1185">Reference proteome</keyword>